<evidence type="ECO:0000313" key="3">
    <source>
        <dbReference type="Proteomes" id="UP000031737"/>
    </source>
</evidence>
<evidence type="ECO:0008006" key="4">
    <source>
        <dbReference type="Google" id="ProtNLM"/>
    </source>
</evidence>
<name>A0A061IWH8_TRYRA</name>
<reference evidence="2 3" key="1">
    <citation type="submission" date="2013-07" db="EMBL/GenBank/DDBJ databases">
        <authorList>
            <person name="Stoco P.H."/>
            <person name="Wagner G."/>
            <person name="Gerber A."/>
            <person name="Zaha A."/>
            <person name="Thompson C."/>
            <person name="Bartholomeu D.C."/>
            <person name="Luckemeyer D.D."/>
            <person name="Bahia D."/>
            <person name="Loreto E."/>
            <person name="Prestes E.B."/>
            <person name="Lima F.M."/>
            <person name="Rodrigues-Luiz G."/>
            <person name="Vallejo G.A."/>
            <person name="Filho J.F."/>
            <person name="Monteiro K.M."/>
            <person name="Tyler K.M."/>
            <person name="de Almeida L.G."/>
            <person name="Ortiz M.F."/>
            <person name="Siervo M.A."/>
            <person name="de Moraes M.H."/>
            <person name="Cunha O.L."/>
            <person name="Mendonca-Neto R."/>
            <person name="Silva R."/>
            <person name="Teixeira S.M."/>
            <person name="Murta S.M."/>
            <person name="Sincero T.C."/>
            <person name="Mendes T.A."/>
            <person name="Urmenyi T.P."/>
            <person name="Silva V.G."/>
            <person name="da Rocha W.D."/>
            <person name="Andersson B."/>
            <person name="Romanha A.J."/>
            <person name="Steindel M."/>
            <person name="de Vasconcelos A.T."/>
            <person name="Grisard E.C."/>
        </authorList>
    </citation>
    <scope>NUCLEOTIDE SEQUENCE [LARGE SCALE GENOMIC DNA]</scope>
    <source>
        <strain evidence="2 3">SC58</strain>
    </source>
</reference>
<feature type="region of interest" description="Disordered" evidence="1">
    <location>
        <begin position="48"/>
        <end position="77"/>
    </location>
</feature>
<dbReference type="AlphaFoldDB" id="A0A061IWH8"/>
<organism evidence="2 3">
    <name type="scientific">Trypanosoma rangeli SC58</name>
    <dbReference type="NCBI Taxonomy" id="429131"/>
    <lineage>
        <taxon>Eukaryota</taxon>
        <taxon>Discoba</taxon>
        <taxon>Euglenozoa</taxon>
        <taxon>Kinetoplastea</taxon>
        <taxon>Metakinetoplastina</taxon>
        <taxon>Trypanosomatida</taxon>
        <taxon>Trypanosomatidae</taxon>
        <taxon>Trypanosoma</taxon>
        <taxon>Herpetosoma</taxon>
    </lineage>
</organism>
<proteinExistence type="predicted"/>
<keyword evidence="3" id="KW-1185">Reference proteome</keyword>
<protein>
    <recommendedName>
        <fullName evidence="4">Pre-rRNA-processing protein Ipi1 N-terminal domain-containing protein</fullName>
    </recommendedName>
</protein>
<evidence type="ECO:0000256" key="1">
    <source>
        <dbReference type="SAM" id="MobiDB-lite"/>
    </source>
</evidence>
<accession>A0A061IWH8</accession>
<comment type="caution">
    <text evidence="2">The sequence shown here is derived from an EMBL/GenBank/DDBJ whole genome shotgun (WGS) entry which is preliminary data.</text>
</comment>
<feature type="region of interest" description="Disordered" evidence="1">
    <location>
        <begin position="424"/>
        <end position="444"/>
    </location>
</feature>
<dbReference type="OrthoDB" id="273700at2759"/>
<sequence length="444" mass="48760">MVRVKAKARKGDDAFQTRKQKVGRKKLAPATATRAEVHARTLRVTTPSAIAYTNPEGDARAAAGHEQRGQKRPRRDGEQQLLTAVSSEKLHRDFKEQLSNTRHYKKSFRGAGFMSLVRAIAANYEALHATAQISATTVTDFSDAALLSPIEILSAFTSALDAMSDTDGDVRRAALATLKIILLPPASRGHGADDDGGEAVSCRLTVPANGAGVRCDTDRTRAVLRAVDVTLTHAMTSVRRSGIELLHLILQASPHDVRAVLRESDAWVKMVGRVSAVLLQGTSGSSAGANTMKMIHVVPDILETMLQQCENVACVGMDFFVSQQGEKEVENTDATPQRILELFEECTPKWSTEWKELMEMRATIFRDAERVQRATAIARAFACITMYLRLQSLLSKQHVQLIRHLFTVKMPFTMRELTLVGAAPEHSGGHGYSKARRGAGERHR</sequence>
<dbReference type="Proteomes" id="UP000031737">
    <property type="component" value="Unassembled WGS sequence"/>
</dbReference>
<dbReference type="VEuPathDB" id="TriTrypDB:TRSC58_04817"/>
<gene>
    <name evidence="2" type="ORF">TRSC58_04817</name>
</gene>
<feature type="compositionally biased region" description="Basic residues" evidence="1">
    <location>
        <begin position="18"/>
        <end position="27"/>
    </location>
</feature>
<dbReference type="EMBL" id="AUPL01004817">
    <property type="protein sequence ID" value="ESL07493.1"/>
    <property type="molecule type" value="Genomic_DNA"/>
</dbReference>
<evidence type="ECO:0000313" key="2">
    <source>
        <dbReference type="EMBL" id="ESL07493.1"/>
    </source>
</evidence>
<feature type="region of interest" description="Disordered" evidence="1">
    <location>
        <begin position="1"/>
        <end position="34"/>
    </location>
</feature>
<feature type="compositionally biased region" description="Basic and acidic residues" evidence="1">
    <location>
        <begin position="57"/>
        <end position="69"/>
    </location>
</feature>